<dbReference type="Proteomes" id="UP001293593">
    <property type="component" value="Unassembled WGS sequence"/>
</dbReference>
<name>A0AAE1TH62_9FABA</name>
<feature type="chain" id="PRO_5042193937" description="Anther-specific protein BCP1" evidence="2">
    <location>
        <begin position="19"/>
        <end position="106"/>
    </location>
</feature>
<comment type="caution">
    <text evidence="3">The sequence shown here is derived from an EMBL/GenBank/DDBJ whole genome shotgun (WGS) entry which is preliminary data.</text>
</comment>
<evidence type="ECO:0000256" key="2">
    <source>
        <dbReference type="SAM" id="SignalP"/>
    </source>
</evidence>
<dbReference type="AlphaFoldDB" id="A0AAE1TH62"/>
<reference evidence="3" key="1">
    <citation type="submission" date="2023-10" db="EMBL/GenBank/DDBJ databases">
        <title>Chromosome-level genome of the transformable northern wattle, Acacia crassicarpa.</title>
        <authorList>
            <person name="Massaro I."/>
            <person name="Sinha N.R."/>
            <person name="Poethig S."/>
            <person name="Leichty A.R."/>
        </authorList>
    </citation>
    <scope>NUCLEOTIDE SEQUENCE</scope>
    <source>
        <strain evidence="3">Acra3RX</strain>
        <tissue evidence="3">Leaf</tissue>
    </source>
</reference>
<organism evidence="3 4">
    <name type="scientific">Acacia crassicarpa</name>
    <name type="common">northern wattle</name>
    <dbReference type="NCBI Taxonomy" id="499986"/>
    <lineage>
        <taxon>Eukaryota</taxon>
        <taxon>Viridiplantae</taxon>
        <taxon>Streptophyta</taxon>
        <taxon>Embryophyta</taxon>
        <taxon>Tracheophyta</taxon>
        <taxon>Spermatophyta</taxon>
        <taxon>Magnoliopsida</taxon>
        <taxon>eudicotyledons</taxon>
        <taxon>Gunneridae</taxon>
        <taxon>Pentapetalae</taxon>
        <taxon>rosids</taxon>
        <taxon>fabids</taxon>
        <taxon>Fabales</taxon>
        <taxon>Fabaceae</taxon>
        <taxon>Caesalpinioideae</taxon>
        <taxon>mimosoid clade</taxon>
        <taxon>Acacieae</taxon>
        <taxon>Acacia</taxon>
    </lineage>
</organism>
<accession>A0AAE1TH62</accession>
<proteinExistence type="predicted"/>
<dbReference type="EMBL" id="JAWXYG010000001">
    <property type="protein sequence ID" value="KAK4283519.1"/>
    <property type="molecule type" value="Genomic_DNA"/>
</dbReference>
<evidence type="ECO:0000313" key="3">
    <source>
        <dbReference type="EMBL" id="KAK4283519.1"/>
    </source>
</evidence>
<gene>
    <name evidence="3" type="ORF">QN277_000461</name>
</gene>
<sequence length="106" mass="10319">MARQVVALAFLLLAVVQAFAVATAASTPAPATSYNSDDDLAEPPTDGVIGALEAADSPDSVVAAPMGGPVPPGAFDSTYGGSSDASTLRFSAVAAAATLAAGAIYF</sequence>
<evidence type="ECO:0000256" key="1">
    <source>
        <dbReference type="SAM" id="MobiDB-lite"/>
    </source>
</evidence>
<evidence type="ECO:0008006" key="5">
    <source>
        <dbReference type="Google" id="ProtNLM"/>
    </source>
</evidence>
<protein>
    <recommendedName>
        <fullName evidence="5">Anther-specific protein BCP1</fullName>
    </recommendedName>
</protein>
<evidence type="ECO:0000313" key="4">
    <source>
        <dbReference type="Proteomes" id="UP001293593"/>
    </source>
</evidence>
<keyword evidence="2" id="KW-0732">Signal</keyword>
<feature type="signal peptide" evidence="2">
    <location>
        <begin position="1"/>
        <end position="18"/>
    </location>
</feature>
<keyword evidence="4" id="KW-1185">Reference proteome</keyword>
<feature type="region of interest" description="Disordered" evidence="1">
    <location>
        <begin position="25"/>
        <end position="45"/>
    </location>
</feature>